<dbReference type="EMBL" id="QDDL01000001">
    <property type="protein sequence ID" value="PVZ71632.1"/>
    <property type="molecule type" value="Genomic_DNA"/>
</dbReference>
<evidence type="ECO:0000313" key="1">
    <source>
        <dbReference type="EMBL" id="PVZ71632.1"/>
    </source>
</evidence>
<reference evidence="1 2" key="1">
    <citation type="submission" date="2018-04" db="EMBL/GenBank/DDBJ databases">
        <title>Thalassorhabdus spongiae gen. nov., sp. nov., isolated from a marine sponge in South-West Iceland.</title>
        <authorList>
            <person name="Knobloch S."/>
            <person name="Daussin A."/>
            <person name="Johannsson R."/>
            <person name="Marteinsson V.T."/>
        </authorList>
    </citation>
    <scope>NUCLEOTIDE SEQUENCE [LARGE SCALE GENOMIC DNA]</scope>
    <source>
        <strain evidence="1 2">Hp12</strain>
    </source>
</reference>
<dbReference type="RefSeq" id="WP_116685221.1">
    <property type="nucleotide sequence ID" value="NZ_CAWNYD010000001.1"/>
</dbReference>
<dbReference type="Proteomes" id="UP000244906">
    <property type="component" value="Unassembled WGS sequence"/>
</dbReference>
<sequence>MDQDKEIKFFNSHCAGRFEMKLPIGSTIISSQLESEFLHLTFNDRQTENAVGLHLGQNRKAVWENSAEKIRVKWGNDYVEQKASNGIGLIGMTHLYDSQYNKLDPAYMTEVLVYKDFPQLEFAISGKEVGSIGVLDPEVEKFEVQYQQLAKNVLSEMNLVKHVPWPHNQLGLCLNNQLVFNRQKAYKNELYAVEYKLGDMSFIRIESVAYNEGWKKMIDGQRGPFKRMLSVFSNKRVKVAGFDGYLAVALHPYHREAVKFKWLSSSPKFGTTRHPSIKIRGTININDWPQIADRGKSLDMLMTILASIQPRENGFVGTW</sequence>
<organism evidence="1 2">
    <name type="scientific">Pelagibaculum spongiae</name>
    <dbReference type="NCBI Taxonomy" id="2080658"/>
    <lineage>
        <taxon>Bacteria</taxon>
        <taxon>Pseudomonadati</taxon>
        <taxon>Pseudomonadota</taxon>
        <taxon>Gammaproteobacteria</taxon>
        <taxon>Oceanospirillales</taxon>
        <taxon>Pelagibaculum</taxon>
    </lineage>
</organism>
<gene>
    <name evidence="1" type="ORF">DC094_00955</name>
</gene>
<proteinExistence type="predicted"/>
<dbReference type="OrthoDB" id="6372588at2"/>
<accession>A0A2V1H5E4</accession>
<name>A0A2V1H5E4_9GAMM</name>
<evidence type="ECO:0000313" key="2">
    <source>
        <dbReference type="Proteomes" id="UP000244906"/>
    </source>
</evidence>
<protein>
    <recommendedName>
        <fullName evidence="3">Tle cognate immunity protein 4 C-terminal domain-containing protein</fullName>
    </recommendedName>
</protein>
<dbReference type="AlphaFoldDB" id="A0A2V1H5E4"/>
<evidence type="ECO:0008006" key="3">
    <source>
        <dbReference type="Google" id="ProtNLM"/>
    </source>
</evidence>
<keyword evidence="2" id="KW-1185">Reference proteome</keyword>
<comment type="caution">
    <text evidence="1">The sequence shown here is derived from an EMBL/GenBank/DDBJ whole genome shotgun (WGS) entry which is preliminary data.</text>
</comment>